<dbReference type="InterPro" id="IPR001245">
    <property type="entry name" value="Ser-Thr/Tyr_kinase_cat_dom"/>
</dbReference>
<dbReference type="SUPFAM" id="SSF56112">
    <property type="entry name" value="Protein kinase-like (PK-like)"/>
    <property type="match status" value="1"/>
</dbReference>
<name>A0A2P6N6F3_9EUKA</name>
<dbReference type="InterPro" id="IPR000719">
    <property type="entry name" value="Prot_kinase_dom"/>
</dbReference>
<evidence type="ECO:0000256" key="1">
    <source>
        <dbReference type="ARBA" id="ARBA00022614"/>
    </source>
</evidence>
<dbReference type="Proteomes" id="UP000241769">
    <property type="component" value="Unassembled WGS sequence"/>
</dbReference>
<dbReference type="InterPro" id="IPR011009">
    <property type="entry name" value="Kinase-like_dom_sf"/>
</dbReference>
<keyword evidence="6" id="KW-0418">Kinase</keyword>
<keyword evidence="2" id="KW-0677">Repeat</keyword>
<keyword evidence="3" id="KW-0547">Nucleotide-binding</keyword>
<dbReference type="PANTHER" id="PTHR48051">
    <property type="match status" value="1"/>
</dbReference>
<evidence type="ECO:0000313" key="7">
    <source>
        <dbReference type="Proteomes" id="UP000241769"/>
    </source>
</evidence>
<keyword evidence="6" id="KW-0808">Transferase</keyword>
<evidence type="ECO:0000313" key="6">
    <source>
        <dbReference type="EMBL" id="PRP79534.1"/>
    </source>
</evidence>
<evidence type="ECO:0000256" key="4">
    <source>
        <dbReference type="SAM" id="Phobius"/>
    </source>
</evidence>
<keyword evidence="4" id="KW-0812">Transmembrane</keyword>
<dbReference type="GO" id="GO:0005737">
    <property type="term" value="C:cytoplasm"/>
    <property type="evidence" value="ECO:0007669"/>
    <property type="project" value="TreeGrafter"/>
</dbReference>
<dbReference type="PANTHER" id="PTHR48051:SF1">
    <property type="entry name" value="RAS SUPPRESSOR PROTEIN 1"/>
    <property type="match status" value="1"/>
</dbReference>
<dbReference type="SMART" id="SM00369">
    <property type="entry name" value="LRR_TYP"/>
    <property type="match status" value="5"/>
</dbReference>
<dbReference type="OrthoDB" id="676979at2759"/>
<dbReference type="GO" id="GO:0005524">
    <property type="term" value="F:ATP binding"/>
    <property type="evidence" value="ECO:0007669"/>
    <property type="project" value="UniProtKB-UniRule"/>
</dbReference>
<dbReference type="Gene3D" id="1.10.510.10">
    <property type="entry name" value="Transferase(Phosphotransferase) domain 1"/>
    <property type="match status" value="1"/>
</dbReference>
<dbReference type="EMBL" id="MDYQ01000181">
    <property type="protein sequence ID" value="PRP79534.1"/>
    <property type="molecule type" value="Genomic_DNA"/>
</dbReference>
<dbReference type="GO" id="GO:0004672">
    <property type="term" value="F:protein kinase activity"/>
    <property type="evidence" value="ECO:0007669"/>
    <property type="project" value="InterPro"/>
</dbReference>
<dbReference type="SMART" id="SM00364">
    <property type="entry name" value="LRR_BAC"/>
    <property type="match status" value="5"/>
</dbReference>
<gene>
    <name evidence="6" type="ORF">PROFUN_12725</name>
</gene>
<dbReference type="SUPFAM" id="SSF52058">
    <property type="entry name" value="L domain-like"/>
    <property type="match status" value="1"/>
</dbReference>
<keyword evidence="4" id="KW-1133">Transmembrane helix</keyword>
<dbReference type="Pfam" id="PF13855">
    <property type="entry name" value="LRR_8"/>
    <property type="match status" value="2"/>
</dbReference>
<feature type="transmembrane region" description="Helical" evidence="4">
    <location>
        <begin position="20"/>
        <end position="36"/>
    </location>
</feature>
<proteinExistence type="predicted"/>
<dbReference type="InterPro" id="IPR050216">
    <property type="entry name" value="LRR_domain-containing"/>
</dbReference>
<dbReference type="Gene3D" id="3.30.200.20">
    <property type="entry name" value="Phosphorylase Kinase, domain 1"/>
    <property type="match status" value="1"/>
</dbReference>
<accession>A0A2P6N6F3</accession>
<protein>
    <submittedName>
        <fullName evidence="6">Protein kinase domain-containing protein</fullName>
    </submittedName>
</protein>
<dbReference type="STRING" id="1890364.A0A2P6N6F3"/>
<evidence type="ECO:0000256" key="3">
    <source>
        <dbReference type="PROSITE-ProRule" id="PRU10141"/>
    </source>
</evidence>
<sequence length="490" mass="55958">MRKIRGRSSETFSKEPLKCFLLVAILMAFPVFYLSLSTTPPSQLTLLRQKNISGRKEITISEGLTEFPREIFDLADTLEVLDLKDNALSSLPDDLHRLHRLKILFLSSNKFTTIPQAVGNCKSISMMSFKSNQITRIEALPPNIRWLTLTDNLIEELPSDMGRYTNLQKLLLAGNRLKSLPDTMRSCSQLELMRISNNQLRELPPFISELPKLAWIAFAGNPFTSEWESKIRDHDTKEVNWNELSIREKLGEGASGVVYRADWKSKTDSEKKVAVKVYKGKMTSDGSPLNEMNAHMMSAGHPHITSLIGRVTRHPKGSKAIVMWLLNTKEWSKLARPPSMKSCTRDIYEEKMLSKVVLFRIMKGMASAMRFLHQKGIMHGDLYGHNIVYRLQAKKIHEELSAEGQPMLVDFGAASLYDRSDRRMSQTLEGIEVRAWAILLDELMVLSDVEGEERRKLKGIRDLCLTSDEMIRPNFEQLEEKLRSFGKIES</sequence>
<dbReference type="PROSITE" id="PS00107">
    <property type="entry name" value="PROTEIN_KINASE_ATP"/>
    <property type="match status" value="1"/>
</dbReference>
<dbReference type="InterPro" id="IPR003591">
    <property type="entry name" value="Leu-rich_rpt_typical-subtyp"/>
</dbReference>
<evidence type="ECO:0000259" key="5">
    <source>
        <dbReference type="PROSITE" id="PS50011"/>
    </source>
</evidence>
<dbReference type="InterPro" id="IPR032675">
    <property type="entry name" value="LRR_dom_sf"/>
</dbReference>
<dbReference type="PROSITE" id="PS50011">
    <property type="entry name" value="PROTEIN_KINASE_DOM"/>
    <property type="match status" value="1"/>
</dbReference>
<dbReference type="Pfam" id="PF07714">
    <property type="entry name" value="PK_Tyr_Ser-Thr"/>
    <property type="match status" value="1"/>
</dbReference>
<keyword evidence="4" id="KW-0472">Membrane</keyword>
<feature type="domain" description="Protein kinase" evidence="5">
    <location>
        <begin position="244"/>
        <end position="490"/>
    </location>
</feature>
<reference evidence="6 7" key="1">
    <citation type="journal article" date="2018" name="Genome Biol. Evol.">
        <title>Multiple Roots of Fruiting Body Formation in Amoebozoa.</title>
        <authorList>
            <person name="Hillmann F."/>
            <person name="Forbes G."/>
            <person name="Novohradska S."/>
            <person name="Ferling I."/>
            <person name="Riege K."/>
            <person name="Groth M."/>
            <person name="Westermann M."/>
            <person name="Marz M."/>
            <person name="Spaller T."/>
            <person name="Winckler T."/>
            <person name="Schaap P."/>
            <person name="Glockner G."/>
        </authorList>
    </citation>
    <scope>NUCLEOTIDE SEQUENCE [LARGE SCALE GENOMIC DNA]</scope>
    <source>
        <strain evidence="6 7">Jena</strain>
    </source>
</reference>
<dbReference type="InParanoid" id="A0A2P6N6F3"/>
<comment type="caution">
    <text evidence="6">The sequence shown here is derived from an EMBL/GenBank/DDBJ whole genome shotgun (WGS) entry which is preliminary data.</text>
</comment>
<organism evidence="6 7">
    <name type="scientific">Planoprotostelium fungivorum</name>
    <dbReference type="NCBI Taxonomy" id="1890364"/>
    <lineage>
        <taxon>Eukaryota</taxon>
        <taxon>Amoebozoa</taxon>
        <taxon>Evosea</taxon>
        <taxon>Variosea</taxon>
        <taxon>Cavosteliida</taxon>
        <taxon>Cavosteliaceae</taxon>
        <taxon>Planoprotostelium</taxon>
    </lineage>
</organism>
<feature type="binding site" evidence="3">
    <location>
        <position position="276"/>
    </location>
    <ligand>
        <name>ATP</name>
        <dbReference type="ChEBI" id="CHEBI:30616"/>
    </ligand>
</feature>
<dbReference type="PROSITE" id="PS51450">
    <property type="entry name" value="LRR"/>
    <property type="match status" value="2"/>
</dbReference>
<evidence type="ECO:0000256" key="2">
    <source>
        <dbReference type="ARBA" id="ARBA00022737"/>
    </source>
</evidence>
<dbReference type="AlphaFoldDB" id="A0A2P6N6F3"/>
<keyword evidence="1" id="KW-0433">Leucine-rich repeat</keyword>
<keyword evidence="3" id="KW-0067">ATP-binding</keyword>
<dbReference type="InterPro" id="IPR001611">
    <property type="entry name" value="Leu-rich_rpt"/>
</dbReference>
<dbReference type="Gene3D" id="3.80.10.10">
    <property type="entry name" value="Ribonuclease Inhibitor"/>
    <property type="match status" value="2"/>
</dbReference>
<keyword evidence="7" id="KW-1185">Reference proteome</keyword>
<dbReference type="InterPro" id="IPR017441">
    <property type="entry name" value="Protein_kinase_ATP_BS"/>
</dbReference>